<dbReference type="AlphaFoldDB" id="A0A699ZA37"/>
<keyword evidence="2" id="KW-1185">Reference proteome</keyword>
<name>A0A699ZA37_HAELA</name>
<evidence type="ECO:0000313" key="1">
    <source>
        <dbReference type="EMBL" id="GFH12402.1"/>
    </source>
</evidence>
<organism evidence="1 2">
    <name type="scientific">Haematococcus lacustris</name>
    <name type="common">Green alga</name>
    <name type="synonym">Haematococcus pluvialis</name>
    <dbReference type="NCBI Taxonomy" id="44745"/>
    <lineage>
        <taxon>Eukaryota</taxon>
        <taxon>Viridiplantae</taxon>
        <taxon>Chlorophyta</taxon>
        <taxon>core chlorophytes</taxon>
        <taxon>Chlorophyceae</taxon>
        <taxon>CS clade</taxon>
        <taxon>Chlamydomonadales</taxon>
        <taxon>Haematococcaceae</taxon>
        <taxon>Haematococcus</taxon>
    </lineage>
</organism>
<reference evidence="1 2" key="1">
    <citation type="submission" date="2020-02" db="EMBL/GenBank/DDBJ databases">
        <title>Draft genome sequence of Haematococcus lacustris strain NIES-144.</title>
        <authorList>
            <person name="Morimoto D."/>
            <person name="Nakagawa S."/>
            <person name="Yoshida T."/>
            <person name="Sawayama S."/>
        </authorList>
    </citation>
    <scope>NUCLEOTIDE SEQUENCE [LARGE SCALE GENOMIC DNA]</scope>
    <source>
        <strain evidence="1 2">NIES-144</strain>
    </source>
</reference>
<comment type="caution">
    <text evidence="1">The sequence shown here is derived from an EMBL/GenBank/DDBJ whole genome shotgun (WGS) entry which is preliminary data.</text>
</comment>
<evidence type="ECO:0000313" key="2">
    <source>
        <dbReference type="Proteomes" id="UP000485058"/>
    </source>
</evidence>
<proteinExistence type="predicted"/>
<sequence>MIVQQASCVYIYACAYSTRDTPYTMHDECATAPAGFLQAVKESVQPRGSAVQGQQADAGQDSRQAHAACDCTSWAR</sequence>
<gene>
    <name evidence="1" type="ORF">HaLaN_08085</name>
</gene>
<protein>
    <submittedName>
        <fullName evidence="1">Uncharacterized protein</fullName>
    </submittedName>
</protein>
<dbReference type="EMBL" id="BLLF01000500">
    <property type="protein sequence ID" value="GFH12402.1"/>
    <property type="molecule type" value="Genomic_DNA"/>
</dbReference>
<accession>A0A699ZA37</accession>
<dbReference type="Proteomes" id="UP000485058">
    <property type="component" value="Unassembled WGS sequence"/>
</dbReference>